<sequence>MEKKEMKCCMKSDSKSGHADQKCCCSSESASEHSDNQNHDDGCGDNCPDSGCHCSSFNHIAGIYSLTEELIETEISISFTTQFPEVNSSPKAAFISFWQPPKIG</sequence>
<evidence type="ECO:0000256" key="1">
    <source>
        <dbReference type="SAM" id="MobiDB-lite"/>
    </source>
</evidence>
<comment type="caution">
    <text evidence="2">The sequence shown here is derived from an EMBL/GenBank/DDBJ whole genome shotgun (WGS) entry which is preliminary data.</text>
</comment>
<dbReference type="EMBL" id="LGTQ01000017">
    <property type="protein sequence ID" value="KPM46582.1"/>
    <property type="molecule type" value="Genomic_DNA"/>
</dbReference>
<evidence type="ECO:0000313" key="3">
    <source>
        <dbReference type="Proteomes" id="UP000050454"/>
    </source>
</evidence>
<evidence type="ECO:0000313" key="2">
    <source>
        <dbReference type="EMBL" id="KPM46582.1"/>
    </source>
</evidence>
<keyword evidence="3" id="KW-1185">Reference proteome</keyword>
<reference evidence="2 3" key="1">
    <citation type="submission" date="2015-07" db="EMBL/GenBank/DDBJ databases">
        <title>The draft genome sequence of Leadbetterella sp. JN14-9.</title>
        <authorList>
            <person name="Liu Y."/>
            <person name="Du J."/>
            <person name="Shao Z."/>
        </authorList>
    </citation>
    <scope>NUCLEOTIDE SEQUENCE [LARGE SCALE GENOMIC DNA]</scope>
    <source>
        <strain evidence="2 3">JN14-9</strain>
    </source>
</reference>
<organism evidence="2 3">
    <name type="scientific">Jiulongibacter sediminis</name>
    <dbReference type="NCBI Taxonomy" id="1605367"/>
    <lineage>
        <taxon>Bacteria</taxon>
        <taxon>Pseudomonadati</taxon>
        <taxon>Bacteroidota</taxon>
        <taxon>Cytophagia</taxon>
        <taxon>Cytophagales</taxon>
        <taxon>Leadbetterellaceae</taxon>
        <taxon>Jiulongibacter</taxon>
    </lineage>
</organism>
<dbReference type="AlphaFoldDB" id="A0A0P7BQZ6"/>
<dbReference type="RefSeq" id="WP_055152020.1">
    <property type="nucleotide sequence ID" value="NZ_JXSZ01000017.1"/>
</dbReference>
<gene>
    <name evidence="2" type="ORF">AFM12_19185</name>
</gene>
<accession>A0A0P7BQZ6</accession>
<feature type="region of interest" description="Disordered" evidence="1">
    <location>
        <begin position="1"/>
        <end position="21"/>
    </location>
</feature>
<proteinExistence type="predicted"/>
<protein>
    <submittedName>
        <fullName evidence="2">Uncharacterized protein</fullName>
    </submittedName>
</protein>
<dbReference type="Proteomes" id="UP000050454">
    <property type="component" value="Unassembled WGS sequence"/>
</dbReference>
<name>A0A0P7BQZ6_9BACT</name>